<evidence type="ECO:0000313" key="1">
    <source>
        <dbReference type="Ensembl" id="ENSGGOP00000035297.1"/>
    </source>
</evidence>
<dbReference type="Ensembl" id="ENSGGOT00000042855.1">
    <property type="protein sequence ID" value="ENSGGOP00000035297.1"/>
    <property type="gene ID" value="ENSGGOG00000041054.1"/>
</dbReference>
<sequence length="63" mass="7274">MLLSHWVIPYASVVGRESAAEDKKVDVGVYNNKKGKQVSLNLLYEAYRDRHHCFCFPIVFFIA</sequence>
<dbReference type="Bgee" id="ENSGGOG00000041054">
    <property type="expression patterns" value="Expressed in adult mammalian kidney and 1 other cell type or tissue"/>
</dbReference>
<reference evidence="2" key="1">
    <citation type="submission" date="2011-05" db="EMBL/GenBank/DDBJ databases">
        <title>Insights into the evolution of the great apes provided by the gorilla genome.</title>
        <authorList>
            <person name="Scally A."/>
        </authorList>
    </citation>
    <scope>NUCLEOTIDE SEQUENCE [LARGE SCALE GENOMIC DNA]</scope>
</reference>
<dbReference type="EMBL" id="CABD030091873">
    <property type="status" value="NOT_ANNOTATED_CDS"/>
    <property type="molecule type" value="Genomic_DNA"/>
</dbReference>
<accession>A0A2I2YK19</accession>
<dbReference type="InParanoid" id="A0A2I2YK19"/>
<reference evidence="1 2" key="2">
    <citation type="journal article" date="2012" name="Nature">
        <title>Insights into hominid evolution from the gorilla genome sequence.</title>
        <authorList>
            <person name="Scally A."/>
            <person name="Dutheil J.Y."/>
            <person name="Hillier L.W."/>
            <person name="Jordan G.E."/>
            <person name="Goodhead I."/>
            <person name="Herrero J."/>
            <person name="Hobolth A."/>
            <person name="Lappalainen T."/>
            <person name="Mailund T."/>
            <person name="Marques-Bonet T."/>
            <person name="McCarthy S."/>
            <person name="Montgomery S.H."/>
            <person name="Schwalie P.C."/>
            <person name="Tang Y.A."/>
            <person name="Ward M.C."/>
            <person name="Xue Y."/>
            <person name="Yngvadottir B."/>
            <person name="Alkan C."/>
            <person name="Andersen L.N."/>
            <person name="Ayub Q."/>
            <person name="Ball E.V."/>
            <person name="Beal K."/>
            <person name="Bradley B.J."/>
            <person name="Chen Y."/>
            <person name="Clee C.M."/>
            <person name="Fitzgerald S."/>
            <person name="Graves T.A."/>
            <person name="Gu Y."/>
            <person name="Heath P."/>
            <person name="Heger A."/>
            <person name="Karakoc E."/>
            <person name="Kolb-Kokocinski A."/>
            <person name="Laird G.K."/>
            <person name="Lunter G."/>
            <person name="Meader S."/>
            <person name="Mort M."/>
            <person name="Mullikin J.C."/>
            <person name="Munch K."/>
            <person name="O'Connor T.D."/>
            <person name="Phillips A.D."/>
            <person name="Prado-Martinez J."/>
            <person name="Rogers A.S."/>
            <person name="Sajjadian S."/>
            <person name="Schmidt D."/>
            <person name="Shaw K."/>
            <person name="Simpson J.T."/>
            <person name="Stenson P.D."/>
            <person name="Turner D.J."/>
            <person name="Vigilant L."/>
            <person name="Vilella A.J."/>
            <person name="Whitener W."/>
            <person name="Zhu B."/>
            <person name="Cooper D.N."/>
            <person name="de Jong P."/>
            <person name="Dermitzakis E.T."/>
            <person name="Eichler E.E."/>
            <person name="Flicek P."/>
            <person name="Goldman N."/>
            <person name="Mundy N.I."/>
            <person name="Ning Z."/>
            <person name="Odom D.T."/>
            <person name="Ponting C.P."/>
            <person name="Quail M.A."/>
            <person name="Ryder O.A."/>
            <person name="Searle S.M."/>
            <person name="Warren W.C."/>
            <person name="Wilson R.K."/>
            <person name="Schierup M.H."/>
            <person name="Rogers J."/>
            <person name="Tyler-Smith C."/>
            <person name="Durbin R."/>
        </authorList>
    </citation>
    <scope>NUCLEOTIDE SEQUENCE [LARGE SCALE GENOMIC DNA]</scope>
</reference>
<protein>
    <submittedName>
        <fullName evidence="1">Uncharacterized protein</fullName>
    </submittedName>
</protein>
<dbReference type="AlphaFoldDB" id="A0A2I2YK19"/>
<dbReference type="GeneTree" id="ENSGT00910000147345"/>
<organism evidence="1 2">
    <name type="scientific">Gorilla gorilla gorilla</name>
    <name type="common">Western lowland gorilla</name>
    <dbReference type="NCBI Taxonomy" id="9595"/>
    <lineage>
        <taxon>Eukaryota</taxon>
        <taxon>Metazoa</taxon>
        <taxon>Chordata</taxon>
        <taxon>Craniata</taxon>
        <taxon>Vertebrata</taxon>
        <taxon>Euteleostomi</taxon>
        <taxon>Mammalia</taxon>
        <taxon>Eutheria</taxon>
        <taxon>Euarchontoglires</taxon>
        <taxon>Primates</taxon>
        <taxon>Haplorrhini</taxon>
        <taxon>Catarrhini</taxon>
        <taxon>Hominidae</taxon>
        <taxon>Gorilla</taxon>
    </lineage>
</organism>
<keyword evidence="2" id="KW-1185">Reference proteome</keyword>
<dbReference type="Proteomes" id="UP000001519">
    <property type="component" value="Chromosome 14"/>
</dbReference>
<evidence type="ECO:0000313" key="2">
    <source>
        <dbReference type="Proteomes" id="UP000001519"/>
    </source>
</evidence>
<reference evidence="1" key="4">
    <citation type="submission" date="2025-09" db="UniProtKB">
        <authorList>
            <consortium name="Ensembl"/>
        </authorList>
    </citation>
    <scope>IDENTIFICATION</scope>
</reference>
<name>A0A2I2YK19_GORGO</name>
<reference evidence="1" key="3">
    <citation type="submission" date="2025-08" db="UniProtKB">
        <authorList>
            <consortium name="Ensembl"/>
        </authorList>
    </citation>
    <scope>IDENTIFICATION</scope>
</reference>
<dbReference type="OMA" id="WVIPYAS"/>
<proteinExistence type="predicted"/>